<name>A0A2Z4Y583_SUMC1</name>
<dbReference type="AlphaFoldDB" id="A0A2Z4Y583"/>
<proteinExistence type="predicted"/>
<organism evidence="1 2">
    <name type="scientific">Sumerlaea chitinivorans</name>
    <dbReference type="NCBI Taxonomy" id="2250252"/>
    <lineage>
        <taxon>Bacteria</taxon>
        <taxon>Candidatus Sumerlaeota</taxon>
        <taxon>Candidatus Sumerlaeia</taxon>
        <taxon>Candidatus Sumerlaeales</taxon>
        <taxon>Candidatus Sumerlaeaceae</taxon>
        <taxon>Candidatus Sumerlaea</taxon>
    </lineage>
</organism>
<evidence type="ECO:0000313" key="2">
    <source>
        <dbReference type="Proteomes" id="UP000262583"/>
    </source>
</evidence>
<dbReference type="EMBL" id="CP030759">
    <property type="protein sequence ID" value="AXA36139.1"/>
    <property type="molecule type" value="Genomic_DNA"/>
</dbReference>
<gene>
    <name evidence="1" type="ORF">BRCON_1362</name>
</gene>
<dbReference type="Proteomes" id="UP000262583">
    <property type="component" value="Chromosome"/>
</dbReference>
<evidence type="ECO:0000313" key="1">
    <source>
        <dbReference type="EMBL" id="AXA36139.1"/>
    </source>
</evidence>
<protein>
    <submittedName>
        <fullName evidence="1">Uncharacterized protein</fullName>
    </submittedName>
</protein>
<reference evidence="1 2" key="1">
    <citation type="submission" date="2018-05" db="EMBL/GenBank/DDBJ databases">
        <title>A metagenomic window into the 2 km-deep terrestrial subsurface aquifer revealed taxonomically and functionally diverse microbial community comprising novel uncultured bacterial lineages.</title>
        <authorList>
            <person name="Kadnikov V.V."/>
            <person name="Mardanov A.V."/>
            <person name="Beletsky A.V."/>
            <person name="Banks D."/>
            <person name="Pimenov N.V."/>
            <person name="Frank Y.A."/>
            <person name="Karnachuk O.V."/>
            <person name="Ravin N.V."/>
        </authorList>
    </citation>
    <scope>NUCLEOTIDE SEQUENCE [LARGE SCALE GENOMIC DNA]</scope>
    <source>
        <strain evidence="1">BY</strain>
    </source>
</reference>
<dbReference type="KEGG" id="schv:BRCON_1362"/>
<sequence>MQFTAYLMVAAAFVVASSQGRAEHALTQDGHALFNVYVEQTATTWSRPLRVRFQSGSFEYDYQQHAIVNAFDGGTGLYWIADVVSTSTQVGKEEGRLLMQQLGWHRYTPPPPRVIVLPTPTPVPTTTPAPEVAQIDPNELADQSLPLEERLEAQRQIFIDQQRALADRLLLDKRMHQSDDERGKQERIRLLKRQIEILNTYYPKNEHRVRLTREALEDQLRKVDETGKFSWEL</sequence>
<accession>A0A2Z4Y583</accession>